<evidence type="ECO:0000313" key="2">
    <source>
        <dbReference type="Proteomes" id="UP001372834"/>
    </source>
</evidence>
<dbReference type="AlphaFoldDB" id="A0AAN8XQD7"/>
<name>A0AAN8XQD7_POLSC</name>
<reference evidence="1 2" key="1">
    <citation type="submission" date="2023-10" db="EMBL/GenBank/DDBJ databases">
        <title>Genomes of two closely related lineages of the louse Polyplax serrata with different host specificities.</title>
        <authorList>
            <person name="Martinu J."/>
            <person name="Tarabai H."/>
            <person name="Stefka J."/>
            <person name="Hypsa V."/>
        </authorList>
    </citation>
    <scope>NUCLEOTIDE SEQUENCE [LARGE SCALE GENOMIC DNA]</scope>
    <source>
        <strain evidence="1">HR10_N</strain>
    </source>
</reference>
<dbReference type="Proteomes" id="UP001372834">
    <property type="component" value="Unassembled WGS sequence"/>
</dbReference>
<organism evidence="1 2">
    <name type="scientific">Polyplax serrata</name>
    <name type="common">Common mouse louse</name>
    <dbReference type="NCBI Taxonomy" id="468196"/>
    <lineage>
        <taxon>Eukaryota</taxon>
        <taxon>Metazoa</taxon>
        <taxon>Ecdysozoa</taxon>
        <taxon>Arthropoda</taxon>
        <taxon>Hexapoda</taxon>
        <taxon>Insecta</taxon>
        <taxon>Pterygota</taxon>
        <taxon>Neoptera</taxon>
        <taxon>Paraneoptera</taxon>
        <taxon>Psocodea</taxon>
        <taxon>Troctomorpha</taxon>
        <taxon>Phthiraptera</taxon>
        <taxon>Anoplura</taxon>
        <taxon>Polyplacidae</taxon>
        <taxon>Polyplax</taxon>
    </lineage>
</organism>
<accession>A0AAN8XQD7</accession>
<protein>
    <submittedName>
        <fullName evidence="1">Uncharacterized protein</fullName>
    </submittedName>
</protein>
<gene>
    <name evidence="1" type="ORF">RUM43_000423</name>
</gene>
<sequence>MAILLSLDVLWFQQQHEKKRKKRDYIEPDFSNFGGFPFYTASPPLRSQFLPHFQTYRGIGPNNLFPDPLFREQWYLIRNFLDSV</sequence>
<evidence type="ECO:0000313" key="1">
    <source>
        <dbReference type="EMBL" id="KAK6644156.1"/>
    </source>
</evidence>
<proteinExistence type="predicted"/>
<comment type="caution">
    <text evidence="1">The sequence shown here is derived from an EMBL/GenBank/DDBJ whole genome shotgun (WGS) entry which is preliminary data.</text>
</comment>
<dbReference type="EMBL" id="JAWJWE010000001">
    <property type="protein sequence ID" value="KAK6644156.1"/>
    <property type="molecule type" value="Genomic_DNA"/>
</dbReference>